<gene>
    <name evidence="1" type="ORF">Abiwalacus_08980</name>
</gene>
<reference evidence="1" key="1">
    <citation type="submission" date="2022-06" db="EMBL/GenBank/DDBJ databases">
        <title>Akkermansia biwalacus sp. nov., an anaerobic mucin-degrading bacterium isolated from human intestine.</title>
        <authorList>
            <person name="Kobayashi Y."/>
            <person name="Inoue S."/>
            <person name="Kawahara T."/>
            <person name="Kohda N."/>
        </authorList>
    </citation>
    <scope>NUCLEOTIDE SEQUENCE</scope>
    <source>
        <strain evidence="1">WON2089</strain>
    </source>
</reference>
<organism evidence="1 2">
    <name type="scientific">Akkermansia biwaensis</name>
    <dbReference type="NCBI Taxonomy" id="2946555"/>
    <lineage>
        <taxon>Bacteria</taxon>
        <taxon>Pseudomonadati</taxon>
        <taxon>Verrucomicrobiota</taxon>
        <taxon>Verrucomicrobiia</taxon>
        <taxon>Verrucomicrobiales</taxon>
        <taxon>Akkermansiaceae</taxon>
        <taxon>Akkermansia</taxon>
    </lineage>
</organism>
<dbReference type="EMBL" id="AP025943">
    <property type="protein sequence ID" value="BDL43324.1"/>
    <property type="molecule type" value="Genomic_DNA"/>
</dbReference>
<proteinExistence type="predicted"/>
<dbReference type="Proteomes" id="UP001062263">
    <property type="component" value="Chromosome"/>
</dbReference>
<keyword evidence="2" id="KW-1185">Reference proteome</keyword>
<evidence type="ECO:0000313" key="2">
    <source>
        <dbReference type="Proteomes" id="UP001062263"/>
    </source>
</evidence>
<evidence type="ECO:0000313" key="1">
    <source>
        <dbReference type="EMBL" id="BDL43324.1"/>
    </source>
</evidence>
<name>A0ABM7ZEY2_9BACT</name>
<protein>
    <submittedName>
        <fullName evidence="1">Uncharacterized protein</fullName>
    </submittedName>
</protein>
<accession>A0ABM7ZEY2</accession>
<sequence length="65" mass="7469">MKGRLRGWSGDIPDLEFDGTDLEFDLVFYRDSQVPFSDGPAFEFQAIGKFAYFGKTRNILIESQE</sequence>